<feature type="domain" description="GST N-terminal" evidence="7">
    <location>
        <begin position="2"/>
        <end position="83"/>
    </location>
</feature>
<evidence type="ECO:0000259" key="7">
    <source>
        <dbReference type="PROSITE" id="PS50404"/>
    </source>
</evidence>
<dbReference type="EMBL" id="GBRH01216012">
    <property type="protein sequence ID" value="JAD81883.1"/>
    <property type="molecule type" value="Transcribed_RNA"/>
</dbReference>
<dbReference type="EC" id="2.5.1.18" evidence="2"/>
<dbReference type="AlphaFoldDB" id="A0A0A9D5B4"/>
<dbReference type="InterPro" id="IPR004045">
    <property type="entry name" value="Glutathione_S-Trfase_N"/>
</dbReference>
<feature type="domain" description="GST C-terminal" evidence="8">
    <location>
        <begin position="91"/>
        <end position="261"/>
    </location>
</feature>
<keyword evidence="5" id="KW-0175">Coiled coil</keyword>
<proteinExistence type="inferred from homology"/>
<dbReference type="InterPro" id="IPR036282">
    <property type="entry name" value="Glutathione-S-Trfase_C_sf"/>
</dbReference>
<dbReference type="InterPro" id="IPR040079">
    <property type="entry name" value="Glutathione_S-Trfase"/>
</dbReference>
<evidence type="ECO:0000256" key="3">
    <source>
        <dbReference type="ARBA" id="ARBA00022679"/>
    </source>
</evidence>
<evidence type="ECO:0000313" key="9">
    <source>
        <dbReference type="EMBL" id="JAD81883.1"/>
    </source>
</evidence>
<organism evidence="9">
    <name type="scientific">Arundo donax</name>
    <name type="common">Giant reed</name>
    <name type="synonym">Donax arundinaceus</name>
    <dbReference type="NCBI Taxonomy" id="35708"/>
    <lineage>
        <taxon>Eukaryota</taxon>
        <taxon>Viridiplantae</taxon>
        <taxon>Streptophyta</taxon>
        <taxon>Embryophyta</taxon>
        <taxon>Tracheophyta</taxon>
        <taxon>Spermatophyta</taxon>
        <taxon>Magnoliopsida</taxon>
        <taxon>Liliopsida</taxon>
        <taxon>Poales</taxon>
        <taxon>Poaceae</taxon>
        <taxon>PACMAD clade</taxon>
        <taxon>Arundinoideae</taxon>
        <taxon>Arundineae</taxon>
        <taxon>Arundo</taxon>
    </lineage>
</organism>
<dbReference type="GO" id="GO:0043295">
    <property type="term" value="F:glutathione binding"/>
    <property type="evidence" value="ECO:0007669"/>
    <property type="project" value="TreeGrafter"/>
</dbReference>
<dbReference type="SUPFAM" id="SSF52833">
    <property type="entry name" value="Thioredoxin-like"/>
    <property type="match status" value="1"/>
</dbReference>
<reference evidence="9" key="1">
    <citation type="submission" date="2014-09" db="EMBL/GenBank/DDBJ databases">
        <authorList>
            <person name="Magalhaes I.L.F."/>
            <person name="Oliveira U."/>
            <person name="Santos F.R."/>
            <person name="Vidigal T.H.D.A."/>
            <person name="Brescovit A.D."/>
            <person name="Santos A.J."/>
        </authorList>
    </citation>
    <scope>NUCLEOTIDE SEQUENCE</scope>
    <source>
        <tissue evidence="9">Shoot tissue taken approximately 20 cm above the soil surface</tissue>
    </source>
</reference>
<dbReference type="Pfam" id="PF02798">
    <property type="entry name" value="GST_N"/>
    <property type="match status" value="1"/>
</dbReference>
<feature type="compositionally biased region" description="Basic and acidic residues" evidence="6">
    <location>
        <begin position="277"/>
        <end position="289"/>
    </location>
</feature>
<feature type="coiled-coil region" evidence="5">
    <location>
        <begin position="168"/>
        <end position="202"/>
    </location>
</feature>
<evidence type="ECO:0000256" key="5">
    <source>
        <dbReference type="SAM" id="Coils"/>
    </source>
</evidence>
<dbReference type="Gene3D" id="3.40.30.10">
    <property type="entry name" value="Glutaredoxin"/>
    <property type="match status" value="1"/>
</dbReference>
<accession>A0A0A9D5B4</accession>
<protein>
    <recommendedName>
        <fullName evidence="2">glutathione transferase</fullName>
        <ecNumber evidence="2">2.5.1.18</ecNumber>
    </recommendedName>
</protein>
<name>A0A0A9D5B4_ARUDO</name>
<evidence type="ECO:0000259" key="8">
    <source>
        <dbReference type="PROSITE" id="PS50405"/>
    </source>
</evidence>
<dbReference type="InterPro" id="IPR004046">
    <property type="entry name" value="GST_C"/>
</dbReference>
<dbReference type="SFLD" id="SFLDS00019">
    <property type="entry name" value="Glutathione_Transferase_(cytos"/>
    <property type="match status" value="1"/>
</dbReference>
<sequence length="289" mass="32629">MASVKVFGSPTSAEVARVLMCLFEKEVEFQLIRVDAYRGPNRMPQYLKLQPHGEALTFEDDNLTLSESRGILRHISHKYAKQGYPDLIGTGALERASIEQWLQTEAQSFDAPSTEMVYSLAFLPPTLPKQNDNGNGNGFNGKDIAVANASAKRMVAGPGAAVSQQAGALKEEEMLKLFEQRKKDLEKLLDIYEQRLEEANFLAGDNFTIADLSHLPNADRLVSDPRSRRMFESRKNVSRWWYDISNRDTWKYVKSLQRPPSADANAKNGQQPGLPSSHDEHDRNNQNRY</sequence>
<dbReference type="FunFam" id="3.40.30.10:FF:000016">
    <property type="entry name" value="Glutathione S-transferase F2"/>
    <property type="match status" value="1"/>
</dbReference>
<dbReference type="Pfam" id="PF00043">
    <property type="entry name" value="GST_C"/>
    <property type="match status" value="1"/>
</dbReference>
<dbReference type="Gene3D" id="1.20.1050.10">
    <property type="match status" value="1"/>
</dbReference>
<evidence type="ECO:0000256" key="6">
    <source>
        <dbReference type="SAM" id="MobiDB-lite"/>
    </source>
</evidence>
<evidence type="ECO:0000256" key="2">
    <source>
        <dbReference type="ARBA" id="ARBA00012452"/>
    </source>
</evidence>
<dbReference type="SUPFAM" id="SSF47616">
    <property type="entry name" value="GST C-terminal domain-like"/>
    <property type="match status" value="1"/>
</dbReference>
<reference evidence="9" key="2">
    <citation type="journal article" date="2015" name="Data Brief">
        <title>Shoot transcriptome of the giant reed, Arundo donax.</title>
        <authorList>
            <person name="Barrero R.A."/>
            <person name="Guerrero F.D."/>
            <person name="Moolhuijzen P."/>
            <person name="Goolsby J.A."/>
            <person name="Tidwell J."/>
            <person name="Bellgard S.E."/>
            <person name="Bellgard M.I."/>
        </authorList>
    </citation>
    <scope>NUCLEOTIDE SEQUENCE</scope>
    <source>
        <tissue evidence="9">Shoot tissue taken approximately 20 cm above the soil surface</tissue>
    </source>
</reference>
<comment type="catalytic activity">
    <reaction evidence="4">
        <text>RX + glutathione = an S-substituted glutathione + a halide anion + H(+)</text>
        <dbReference type="Rhea" id="RHEA:16437"/>
        <dbReference type="ChEBI" id="CHEBI:15378"/>
        <dbReference type="ChEBI" id="CHEBI:16042"/>
        <dbReference type="ChEBI" id="CHEBI:17792"/>
        <dbReference type="ChEBI" id="CHEBI:57925"/>
        <dbReference type="ChEBI" id="CHEBI:90779"/>
        <dbReference type="EC" id="2.5.1.18"/>
    </reaction>
</comment>
<dbReference type="GO" id="GO:0006749">
    <property type="term" value="P:glutathione metabolic process"/>
    <property type="evidence" value="ECO:0007669"/>
    <property type="project" value="TreeGrafter"/>
</dbReference>
<dbReference type="GO" id="GO:0005737">
    <property type="term" value="C:cytoplasm"/>
    <property type="evidence" value="ECO:0007669"/>
    <property type="project" value="TreeGrafter"/>
</dbReference>
<dbReference type="InterPro" id="IPR036249">
    <property type="entry name" value="Thioredoxin-like_sf"/>
</dbReference>
<dbReference type="PROSITE" id="PS50404">
    <property type="entry name" value="GST_NTER"/>
    <property type="match status" value="1"/>
</dbReference>
<dbReference type="PANTHER" id="PTHR43900">
    <property type="entry name" value="GLUTATHIONE S-TRANSFERASE RHO"/>
    <property type="match status" value="1"/>
</dbReference>
<evidence type="ECO:0000256" key="1">
    <source>
        <dbReference type="ARBA" id="ARBA00010128"/>
    </source>
</evidence>
<dbReference type="InterPro" id="IPR010987">
    <property type="entry name" value="Glutathione-S-Trfase_C-like"/>
</dbReference>
<dbReference type="PROSITE" id="PS50405">
    <property type="entry name" value="GST_CTER"/>
    <property type="match status" value="1"/>
</dbReference>
<dbReference type="GO" id="GO:0004364">
    <property type="term" value="F:glutathione transferase activity"/>
    <property type="evidence" value="ECO:0007669"/>
    <property type="project" value="UniProtKB-EC"/>
</dbReference>
<keyword evidence="3" id="KW-0808">Transferase</keyword>
<evidence type="ECO:0000256" key="4">
    <source>
        <dbReference type="ARBA" id="ARBA00047960"/>
    </source>
</evidence>
<feature type="region of interest" description="Disordered" evidence="6">
    <location>
        <begin position="256"/>
        <end position="289"/>
    </location>
</feature>
<dbReference type="PANTHER" id="PTHR43900:SF38">
    <property type="entry name" value="GLUTATHIONE S-TRANSFERASE, N-TERMINAL DOMAIN CONTAINING PROTEIN, EXPRESSED"/>
    <property type="match status" value="1"/>
</dbReference>
<comment type="similarity">
    <text evidence="1">Belongs to the GST superfamily. Phi family.</text>
</comment>